<dbReference type="GeneID" id="40317655"/>
<keyword evidence="6" id="KW-1185">Reference proteome</keyword>
<dbReference type="OrthoDB" id="428895at2759"/>
<dbReference type="RefSeq" id="XP_029228908.1">
    <property type="nucleotide sequence ID" value="XM_029370957.1"/>
</dbReference>
<dbReference type="InterPro" id="IPR000727">
    <property type="entry name" value="T_SNARE_dom"/>
</dbReference>
<name>A0A3R7NBL7_9TRYP</name>
<evidence type="ECO:0000313" key="5">
    <source>
        <dbReference type="EMBL" id="RNF19632.1"/>
    </source>
</evidence>
<keyword evidence="3" id="KW-1133">Transmembrane helix</keyword>
<dbReference type="CDD" id="cd15841">
    <property type="entry name" value="SNARE_Qc"/>
    <property type="match status" value="1"/>
</dbReference>
<evidence type="ECO:0000256" key="3">
    <source>
        <dbReference type="SAM" id="Phobius"/>
    </source>
</evidence>
<proteinExistence type="predicted"/>
<dbReference type="Proteomes" id="UP000284403">
    <property type="component" value="Unassembled WGS sequence"/>
</dbReference>
<keyword evidence="3" id="KW-0472">Membrane</keyword>
<protein>
    <submittedName>
        <fullName evidence="5">Putative Qb-SNARE protein</fullName>
    </submittedName>
</protein>
<dbReference type="EMBL" id="MKKU01000200">
    <property type="protein sequence ID" value="RNF19632.1"/>
    <property type="molecule type" value="Genomic_DNA"/>
</dbReference>
<evidence type="ECO:0000313" key="6">
    <source>
        <dbReference type="Proteomes" id="UP000284403"/>
    </source>
</evidence>
<dbReference type="Gene3D" id="1.20.5.110">
    <property type="match status" value="1"/>
</dbReference>
<evidence type="ECO:0000259" key="4">
    <source>
        <dbReference type="PROSITE" id="PS50192"/>
    </source>
</evidence>
<feature type="coiled-coil region" evidence="1">
    <location>
        <begin position="70"/>
        <end position="97"/>
    </location>
</feature>
<gene>
    <name evidence="5" type="ORF">Tco025E_04044</name>
</gene>
<accession>A0A3R7NBL7</accession>
<dbReference type="AlphaFoldDB" id="A0A3R7NBL7"/>
<evidence type="ECO:0000256" key="1">
    <source>
        <dbReference type="SAM" id="Coils"/>
    </source>
</evidence>
<dbReference type="PROSITE" id="PS50192">
    <property type="entry name" value="T_SNARE"/>
    <property type="match status" value="1"/>
</dbReference>
<sequence>MSTTSQAALDDEIRRRLSKLSAYKQAEYHCVEAIAALRHSLREVLELEGDTPGTDGDGANESGGGGRAELARARQAVRRAHQQLDRLVKEAQRASRREGGEYEADLKELLRHVESAKRWYRECFRVVPATAAAHLPQPDTGVALGVAEDAYAPPPMRSGAADLTVPLLAGSGGGRGRGTGNWCAAAAPRPTVSDEEFLEFADEVRRNDDLAEAALDRIAYGLSRLHENALNVTSELHTQRELLDDVEGKVNTTHTKLSRMNARLRKLLAEKKKCDWFMYAFCCALLLGVVAAIAVLLKS</sequence>
<keyword evidence="1" id="KW-0175">Coiled coil</keyword>
<dbReference type="SUPFAM" id="SSF58038">
    <property type="entry name" value="SNARE fusion complex"/>
    <property type="match status" value="1"/>
</dbReference>
<keyword evidence="3" id="KW-0812">Transmembrane</keyword>
<feature type="domain" description="T-SNARE coiled-coil homology" evidence="4">
    <location>
        <begin position="215"/>
        <end position="267"/>
    </location>
</feature>
<feature type="region of interest" description="Disordered" evidence="2">
    <location>
        <begin position="48"/>
        <end position="69"/>
    </location>
</feature>
<feature type="transmembrane region" description="Helical" evidence="3">
    <location>
        <begin position="276"/>
        <end position="297"/>
    </location>
</feature>
<comment type="caution">
    <text evidence="5">The sequence shown here is derived from an EMBL/GenBank/DDBJ whole genome shotgun (WGS) entry which is preliminary data.</text>
</comment>
<reference evidence="5 6" key="1">
    <citation type="journal article" date="2018" name="BMC Genomics">
        <title>Genomic comparison of Trypanosoma conorhini and Trypanosoma rangeli to Trypanosoma cruzi strains of high and low virulence.</title>
        <authorList>
            <person name="Bradwell K.R."/>
            <person name="Koparde V.N."/>
            <person name="Matveyev A.V."/>
            <person name="Serrano M.G."/>
            <person name="Alves J.M."/>
            <person name="Parikh H."/>
            <person name="Huang B."/>
            <person name="Lee V."/>
            <person name="Espinosa-Alvarez O."/>
            <person name="Ortiz P.A."/>
            <person name="Costa-Martins A.G."/>
            <person name="Teixeira M.M."/>
            <person name="Buck G.A."/>
        </authorList>
    </citation>
    <scope>NUCLEOTIDE SEQUENCE [LARGE SCALE GENOMIC DNA]</scope>
    <source>
        <strain evidence="5 6">025E</strain>
    </source>
</reference>
<evidence type="ECO:0000256" key="2">
    <source>
        <dbReference type="SAM" id="MobiDB-lite"/>
    </source>
</evidence>
<organism evidence="5 6">
    <name type="scientific">Trypanosoma conorhini</name>
    <dbReference type="NCBI Taxonomy" id="83891"/>
    <lineage>
        <taxon>Eukaryota</taxon>
        <taxon>Discoba</taxon>
        <taxon>Euglenozoa</taxon>
        <taxon>Kinetoplastea</taxon>
        <taxon>Metakinetoplastina</taxon>
        <taxon>Trypanosomatida</taxon>
        <taxon>Trypanosomatidae</taxon>
        <taxon>Trypanosoma</taxon>
    </lineage>
</organism>